<feature type="transmembrane region" description="Helical" evidence="13">
    <location>
        <begin position="321"/>
        <end position="341"/>
    </location>
</feature>
<feature type="region of interest" description="Disordered" evidence="12">
    <location>
        <begin position="1"/>
        <end position="21"/>
    </location>
</feature>
<comment type="caution">
    <text evidence="14">The sequence shown here is derived from an EMBL/GenBank/DDBJ whole genome shotgun (WGS) entry which is preliminary data.</text>
</comment>
<evidence type="ECO:0000256" key="12">
    <source>
        <dbReference type="SAM" id="MobiDB-lite"/>
    </source>
</evidence>
<feature type="coiled-coil region" evidence="11">
    <location>
        <begin position="174"/>
        <end position="201"/>
    </location>
</feature>
<dbReference type="Pfam" id="PF01544">
    <property type="entry name" value="CorA"/>
    <property type="match status" value="1"/>
</dbReference>
<dbReference type="InterPro" id="IPR045863">
    <property type="entry name" value="CorA_TM1_TM2"/>
</dbReference>
<evidence type="ECO:0000256" key="11">
    <source>
        <dbReference type="SAM" id="Coils"/>
    </source>
</evidence>
<dbReference type="EMBL" id="DSIY01000267">
    <property type="protein sequence ID" value="HEG92045.1"/>
    <property type="molecule type" value="Genomic_DNA"/>
</dbReference>
<evidence type="ECO:0000256" key="8">
    <source>
        <dbReference type="ARBA" id="ARBA00022989"/>
    </source>
</evidence>
<dbReference type="GO" id="GO:0015095">
    <property type="term" value="F:magnesium ion transmembrane transporter activity"/>
    <property type="evidence" value="ECO:0007669"/>
    <property type="project" value="TreeGrafter"/>
</dbReference>
<sequence length="347" mass="39703">MVAADLPHAGQELVQVEEPADRPQSASLQAWLVRADEELKPVDLESIAEIVRADENFVWIDLSEFAVADLERLAGRLSIDRRALHAAVSPWQRPQVDVYRDHFFVSSTVARVDPEHQRVLASELDLVIGPNYLLSIHHRPLPFVEDIKGRASQNPELVRLDSAYMLYIVLDELLEHYEGVVETLEDRIEALEEQALRNDSDRFLEELIHLKRLIFALGRIVDQHAEVFATFLRPDFALISGDEVASYFRDLENRFHRLLDRCDSLREAVRGAFDIYVSHVSHRTNHVMKILTMVSTMLLPAAIILSFFGTSFEGLPLYSETAFWVMVASIALVIILALLVFRRWGWL</sequence>
<dbReference type="GO" id="GO:0000287">
    <property type="term" value="F:magnesium ion binding"/>
    <property type="evidence" value="ECO:0007669"/>
    <property type="project" value="TreeGrafter"/>
</dbReference>
<dbReference type="PANTHER" id="PTHR46494:SF3">
    <property type="entry name" value="ZINC TRANSPORT PROTEIN ZNTB"/>
    <property type="match status" value="1"/>
</dbReference>
<dbReference type="Gene3D" id="1.20.58.340">
    <property type="entry name" value="Magnesium transport protein CorA, transmembrane region"/>
    <property type="match status" value="2"/>
</dbReference>
<evidence type="ECO:0000256" key="9">
    <source>
        <dbReference type="ARBA" id="ARBA00023065"/>
    </source>
</evidence>
<name>A0A831THC9_9BACT</name>
<dbReference type="GO" id="GO:0005886">
    <property type="term" value="C:plasma membrane"/>
    <property type="evidence" value="ECO:0007669"/>
    <property type="project" value="UniProtKB-SubCell"/>
</dbReference>
<keyword evidence="8 13" id="KW-1133">Transmembrane helix</keyword>
<dbReference type="GO" id="GO:0050897">
    <property type="term" value="F:cobalt ion binding"/>
    <property type="evidence" value="ECO:0007669"/>
    <property type="project" value="TreeGrafter"/>
</dbReference>
<keyword evidence="3" id="KW-0813">Transport</keyword>
<keyword evidence="10 13" id="KW-0472">Membrane</keyword>
<protein>
    <recommendedName>
        <fullName evidence="15">Magnesium transporter CorA family protein</fullName>
    </recommendedName>
</protein>
<accession>A0A831THC9</accession>
<proteinExistence type="inferred from homology"/>
<evidence type="ECO:0000256" key="1">
    <source>
        <dbReference type="ARBA" id="ARBA00004651"/>
    </source>
</evidence>
<evidence type="ECO:0000256" key="7">
    <source>
        <dbReference type="ARBA" id="ARBA00022833"/>
    </source>
</evidence>
<evidence type="ECO:0000256" key="6">
    <source>
        <dbReference type="ARBA" id="ARBA00022692"/>
    </source>
</evidence>
<feature type="transmembrane region" description="Helical" evidence="13">
    <location>
        <begin position="290"/>
        <end position="309"/>
    </location>
</feature>
<dbReference type="SUPFAM" id="SSF143865">
    <property type="entry name" value="CorA soluble domain-like"/>
    <property type="match status" value="1"/>
</dbReference>
<evidence type="ECO:0000256" key="13">
    <source>
        <dbReference type="SAM" id="Phobius"/>
    </source>
</evidence>
<organism evidence="14">
    <name type="scientific">Thermorudis peleae</name>
    <dbReference type="NCBI Taxonomy" id="1382356"/>
    <lineage>
        <taxon>Bacteria</taxon>
        <taxon>Pseudomonadati</taxon>
        <taxon>Thermomicrobiota</taxon>
        <taxon>Thermomicrobia</taxon>
        <taxon>Thermomicrobia incertae sedis</taxon>
        <taxon>Thermorudis</taxon>
    </lineage>
</organism>
<keyword evidence="11" id="KW-0175">Coiled coil</keyword>
<evidence type="ECO:0000313" key="14">
    <source>
        <dbReference type="EMBL" id="HEG92045.1"/>
    </source>
</evidence>
<reference evidence="14" key="1">
    <citation type="journal article" date="2020" name="mSystems">
        <title>Genome- and Community-Level Interaction Insights into Carbon Utilization and Element Cycling Functions of Hydrothermarchaeota in Hydrothermal Sediment.</title>
        <authorList>
            <person name="Zhou Z."/>
            <person name="Liu Y."/>
            <person name="Xu W."/>
            <person name="Pan J."/>
            <person name="Luo Z.H."/>
            <person name="Li M."/>
        </authorList>
    </citation>
    <scope>NUCLEOTIDE SEQUENCE [LARGE SCALE GENOMIC DNA]</scope>
    <source>
        <strain evidence="14">SpSt-210</strain>
    </source>
</reference>
<dbReference type="AlphaFoldDB" id="A0A831THC9"/>
<evidence type="ECO:0000256" key="2">
    <source>
        <dbReference type="ARBA" id="ARBA00009765"/>
    </source>
</evidence>
<evidence type="ECO:0008006" key="15">
    <source>
        <dbReference type="Google" id="ProtNLM"/>
    </source>
</evidence>
<keyword evidence="4" id="KW-1003">Cell membrane</keyword>
<keyword evidence="9" id="KW-0406">Ion transport</keyword>
<dbReference type="CDD" id="cd12822">
    <property type="entry name" value="TmCorA-like"/>
    <property type="match status" value="1"/>
</dbReference>
<evidence type="ECO:0000256" key="4">
    <source>
        <dbReference type="ARBA" id="ARBA00022475"/>
    </source>
</evidence>
<keyword evidence="6 13" id="KW-0812">Transmembrane</keyword>
<dbReference type="Gene3D" id="3.30.460.20">
    <property type="entry name" value="CorA soluble domain-like"/>
    <property type="match status" value="1"/>
</dbReference>
<evidence type="ECO:0000256" key="3">
    <source>
        <dbReference type="ARBA" id="ARBA00022448"/>
    </source>
</evidence>
<dbReference type="GO" id="GO:0015087">
    <property type="term" value="F:cobalt ion transmembrane transporter activity"/>
    <property type="evidence" value="ECO:0007669"/>
    <property type="project" value="TreeGrafter"/>
</dbReference>
<evidence type="ECO:0000256" key="10">
    <source>
        <dbReference type="ARBA" id="ARBA00023136"/>
    </source>
</evidence>
<comment type="subcellular location">
    <subcellularLocation>
        <location evidence="1">Cell membrane</location>
        <topology evidence="1">Multi-pass membrane protein</topology>
    </subcellularLocation>
</comment>
<dbReference type="PANTHER" id="PTHR46494">
    <property type="entry name" value="CORA FAMILY METAL ION TRANSPORTER (EUROFUNG)"/>
    <property type="match status" value="1"/>
</dbReference>
<keyword evidence="7" id="KW-0862">Zinc</keyword>
<comment type="similarity">
    <text evidence="2">Belongs to the CorA metal ion transporter (MIT) (TC 1.A.35) family.</text>
</comment>
<dbReference type="InterPro" id="IPR045861">
    <property type="entry name" value="CorA_cytoplasmic_dom"/>
</dbReference>
<gene>
    <name evidence="14" type="ORF">ENP34_11515</name>
</gene>
<evidence type="ECO:0000256" key="5">
    <source>
        <dbReference type="ARBA" id="ARBA00022519"/>
    </source>
</evidence>
<dbReference type="SUPFAM" id="SSF144083">
    <property type="entry name" value="Magnesium transport protein CorA, transmembrane region"/>
    <property type="match status" value="1"/>
</dbReference>
<keyword evidence="5" id="KW-0997">Cell inner membrane</keyword>
<dbReference type="InterPro" id="IPR002523">
    <property type="entry name" value="MgTranspt_CorA/ZnTranspt_ZntB"/>
</dbReference>